<comment type="caution">
    <text evidence="1">The sequence shown here is derived from an EMBL/GenBank/DDBJ whole genome shotgun (WGS) entry which is preliminary data.</text>
</comment>
<name>A0AAV5SMK6_9BILA</name>
<protein>
    <recommendedName>
        <fullName evidence="3">Ribosomal protein</fullName>
    </recommendedName>
</protein>
<dbReference type="EMBL" id="BTSX01000002">
    <property type="protein sequence ID" value="GMS84466.1"/>
    <property type="molecule type" value="Genomic_DNA"/>
</dbReference>
<organism evidence="1 2">
    <name type="scientific">Pristionchus entomophagus</name>
    <dbReference type="NCBI Taxonomy" id="358040"/>
    <lineage>
        <taxon>Eukaryota</taxon>
        <taxon>Metazoa</taxon>
        <taxon>Ecdysozoa</taxon>
        <taxon>Nematoda</taxon>
        <taxon>Chromadorea</taxon>
        <taxon>Rhabditida</taxon>
        <taxon>Rhabditina</taxon>
        <taxon>Diplogasteromorpha</taxon>
        <taxon>Diplogasteroidea</taxon>
        <taxon>Neodiplogasteridae</taxon>
        <taxon>Pristionchus</taxon>
    </lineage>
</organism>
<keyword evidence="2" id="KW-1185">Reference proteome</keyword>
<reference evidence="1" key="1">
    <citation type="submission" date="2023-10" db="EMBL/GenBank/DDBJ databases">
        <title>Genome assembly of Pristionchus species.</title>
        <authorList>
            <person name="Yoshida K."/>
            <person name="Sommer R.J."/>
        </authorList>
    </citation>
    <scope>NUCLEOTIDE SEQUENCE</scope>
    <source>
        <strain evidence="1">RS0144</strain>
    </source>
</reference>
<proteinExistence type="predicted"/>
<evidence type="ECO:0000313" key="1">
    <source>
        <dbReference type="EMBL" id="GMS84466.1"/>
    </source>
</evidence>
<dbReference type="AlphaFoldDB" id="A0AAV5SMK6"/>
<evidence type="ECO:0008006" key="3">
    <source>
        <dbReference type="Google" id="ProtNLM"/>
    </source>
</evidence>
<accession>A0AAV5SMK6</accession>
<feature type="non-terminal residue" evidence="1">
    <location>
        <position position="203"/>
    </location>
</feature>
<sequence>MSVSDVGHSIQCEASSVNGIGHIPQSLELRSPLGMQELDWLFTRDDAVHTNEVGHMCHHMGLHIHFLVGEEVGHGCHISLVLHHDLGEETISLGLSVPYILPAQLKERGSRLPLGLFCLLFLIELDDVINECRHYLILDSSHLPVEHRRNGVIGVRDQNGLQLVSLNSLQRCSFRPLLKVVSSSHFGSLERHERTTVVIFNAV</sequence>
<evidence type="ECO:0000313" key="2">
    <source>
        <dbReference type="Proteomes" id="UP001432027"/>
    </source>
</evidence>
<gene>
    <name evidence="1" type="ORF">PENTCL1PPCAC_6641</name>
</gene>
<dbReference type="Proteomes" id="UP001432027">
    <property type="component" value="Unassembled WGS sequence"/>
</dbReference>